<dbReference type="AlphaFoldDB" id="D3AZE1"/>
<gene>
    <name evidence="1" type="ORF">PPL_01481</name>
</gene>
<keyword evidence="2" id="KW-1185">Reference proteome</keyword>
<dbReference type="InParanoid" id="D3AZE1"/>
<protein>
    <submittedName>
        <fullName evidence="1">Uncharacterized protein</fullName>
    </submittedName>
</protein>
<evidence type="ECO:0000313" key="2">
    <source>
        <dbReference type="Proteomes" id="UP000001396"/>
    </source>
</evidence>
<dbReference type="RefSeq" id="XP_020437632.1">
    <property type="nucleotide sequence ID" value="XM_020572489.1"/>
</dbReference>
<comment type="caution">
    <text evidence="1">The sequence shown here is derived from an EMBL/GenBank/DDBJ whole genome shotgun (WGS) entry which is preliminary data.</text>
</comment>
<accession>D3AZE1</accession>
<evidence type="ECO:0000313" key="1">
    <source>
        <dbReference type="EMBL" id="EFA85524.1"/>
    </source>
</evidence>
<dbReference type="EMBL" id="ADBJ01000007">
    <property type="protein sequence ID" value="EFA85524.1"/>
    <property type="molecule type" value="Genomic_DNA"/>
</dbReference>
<reference evidence="1 2" key="1">
    <citation type="journal article" date="2011" name="Genome Res.">
        <title>Phylogeny-wide analysis of social amoeba genomes highlights ancient origins for complex intercellular communication.</title>
        <authorList>
            <person name="Heidel A.J."/>
            <person name="Lawal H.M."/>
            <person name="Felder M."/>
            <person name="Schilde C."/>
            <person name="Helps N.R."/>
            <person name="Tunggal B."/>
            <person name="Rivero F."/>
            <person name="John U."/>
            <person name="Schleicher M."/>
            <person name="Eichinger L."/>
            <person name="Platzer M."/>
            <person name="Noegel A.A."/>
            <person name="Schaap P."/>
            <person name="Gloeckner G."/>
        </authorList>
    </citation>
    <scope>NUCLEOTIDE SEQUENCE [LARGE SCALE GENOMIC DNA]</scope>
    <source>
        <strain evidence="2">ATCC 26659 / Pp 5 / PN500</strain>
    </source>
</reference>
<proteinExistence type="predicted"/>
<dbReference type="GeneID" id="31357009"/>
<sequence length="129" mass="13773">MNYNISNTEKNIPWSNPNIIYDEREIVLHRGTEKIRCRIINLSNGIKYCAPNNLDRCQGVTCPSHHICASVRQRGVCVRTSCHHITSGGASTTATTIASTASTIATTTATTSSCASTTASTIATTASIN</sequence>
<name>D3AZE1_HETP5</name>
<organism evidence="1 2">
    <name type="scientific">Heterostelium pallidum (strain ATCC 26659 / Pp 5 / PN500)</name>
    <name type="common">Cellular slime mold</name>
    <name type="synonym">Polysphondylium pallidum</name>
    <dbReference type="NCBI Taxonomy" id="670386"/>
    <lineage>
        <taxon>Eukaryota</taxon>
        <taxon>Amoebozoa</taxon>
        <taxon>Evosea</taxon>
        <taxon>Eumycetozoa</taxon>
        <taxon>Dictyostelia</taxon>
        <taxon>Acytosteliales</taxon>
        <taxon>Acytosteliaceae</taxon>
        <taxon>Heterostelium</taxon>
    </lineage>
</organism>
<dbReference type="Proteomes" id="UP000001396">
    <property type="component" value="Unassembled WGS sequence"/>
</dbReference>